<protein>
    <submittedName>
        <fullName evidence="1">Uncharacterized protein</fullName>
    </submittedName>
</protein>
<accession>X6PBK8</accession>
<keyword evidence="2" id="KW-1185">Reference proteome</keyword>
<evidence type="ECO:0000313" key="1">
    <source>
        <dbReference type="EMBL" id="ETO35503.1"/>
    </source>
</evidence>
<comment type="caution">
    <text evidence="1">The sequence shown here is derived from an EMBL/GenBank/DDBJ whole genome shotgun (WGS) entry which is preliminary data.</text>
</comment>
<dbReference type="AlphaFoldDB" id="X6PBK8"/>
<reference evidence="1 2" key="1">
    <citation type="journal article" date="2013" name="Curr. Biol.">
        <title>The Genome of the Foraminiferan Reticulomyxa filosa.</title>
        <authorList>
            <person name="Glockner G."/>
            <person name="Hulsmann N."/>
            <person name="Schleicher M."/>
            <person name="Noegel A.A."/>
            <person name="Eichinger L."/>
            <person name="Gallinger C."/>
            <person name="Pawlowski J."/>
            <person name="Sierra R."/>
            <person name="Euteneuer U."/>
            <person name="Pillet L."/>
            <person name="Moustafa A."/>
            <person name="Platzer M."/>
            <person name="Groth M."/>
            <person name="Szafranski K."/>
            <person name="Schliwa M."/>
        </authorList>
    </citation>
    <scope>NUCLEOTIDE SEQUENCE [LARGE SCALE GENOMIC DNA]</scope>
</reference>
<organism evidence="1 2">
    <name type="scientific">Reticulomyxa filosa</name>
    <dbReference type="NCBI Taxonomy" id="46433"/>
    <lineage>
        <taxon>Eukaryota</taxon>
        <taxon>Sar</taxon>
        <taxon>Rhizaria</taxon>
        <taxon>Retaria</taxon>
        <taxon>Foraminifera</taxon>
        <taxon>Monothalamids</taxon>
        <taxon>Reticulomyxidae</taxon>
        <taxon>Reticulomyxa</taxon>
    </lineage>
</organism>
<dbReference type="EMBL" id="ASPP01001549">
    <property type="protein sequence ID" value="ETO35503.1"/>
    <property type="molecule type" value="Genomic_DNA"/>
</dbReference>
<evidence type="ECO:0000313" key="2">
    <source>
        <dbReference type="Proteomes" id="UP000023152"/>
    </source>
</evidence>
<name>X6PBK8_RETFI</name>
<proteinExistence type="predicted"/>
<dbReference type="Proteomes" id="UP000023152">
    <property type="component" value="Unassembled WGS sequence"/>
</dbReference>
<gene>
    <name evidence="1" type="ORF">RFI_01560</name>
</gene>
<sequence>MLTRKQPDSGLTDNVIKKSKLQSKEVTFENVWKKNMKVQHSNDCSHKYQIQRTRISDSVIKLLGLNVLSRKILAHTFSGNFRTLFVHFAVDVNDQQPSQLAHNFNSKNVQIEQKDNSNDNQRIVKHTRCDIYRKIFATEQKKKREEAVINLNS</sequence>